<keyword evidence="1" id="KW-0963">Cytoplasm</keyword>
<dbReference type="PANTHER" id="PTHR38693:SF1">
    <property type="entry name" value="UBIQUINONE BIOSYNTHESIS ACCESSORY FACTOR UBIJ"/>
    <property type="match status" value="1"/>
</dbReference>
<keyword evidence="2" id="KW-0175">Coiled coil</keyword>
<comment type="caution">
    <text evidence="4">The sequence shown here is derived from an EMBL/GenBank/DDBJ whole genome shotgun (WGS) entry which is preliminary data.</text>
</comment>
<dbReference type="InterPro" id="IPR036527">
    <property type="entry name" value="SCP2_sterol-bd_dom_sf"/>
</dbReference>
<dbReference type="PANTHER" id="PTHR38693">
    <property type="entry name" value="UBIQUINONE BIOSYNTHESIS PROTEIN UBIJ"/>
    <property type="match status" value="1"/>
</dbReference>
<dbReference type="UniPathway" id="UPA00232"/>
<accession>A0A1T4S2C2</accession>
<evidence type="ECO:0000256" key="1">
    <source>
        <dbReference type="HAMAP-Rule" id="MF_02215"/>
    </source>
</evidence>
<dbReference type="GO" id="GO:0006744">
    <property type="term" value="P:ubiquinone biosynthetic process"/>
    <property type="evidence" value="ECO:0007669"/>
    <property type="project" value="UniProtKB-UniRule"/>
</dbReference>
<dbReference type="HAMAP" id="MF_02215">
    <property type="entry name" value="UbiJ"/>
    <property type="match status" value="1"/>
</dbReference>
<dbReference type="SUPFAM" id="SSF55718">
    <property type="entry name" value="SCP-like"/>
    <property type="match status" value="1"/>
</dbReference>
<dbReference type="EMBL" id="MTSM01000024">
    <property type="protein sequence ID" value="OPX54485.1"/>
    <property type="molecule type" value="Genomic_DNA"/>
</dbReference>
<dbReference type="STRING" id="64969.SAMN02745127_02709"/>
<sequence>MLWHGVLEFAQVTMNGLIAQDVGAQTQLQQLQGKVLRIRCTEPAFSCLVWPSVQGLSLEKECWDESIPALDVDAEICGTSAQFRRFMLAGAEQERLLFQGQLQLSGDTQLVQRLQTILKTIDLDWSRLLESGLGTVPTALLLAPLKALQTWRQQALGTSQADWQEYLQYELSVLPSRHELHYYCNNINGLRQSTERLEARVQRLQSQLESLRTQDSTR</sequence>
<dbReference type="OrthoDB" id="9796077at2"/>
<dbReference type="GO" id="GO:0005737">
    <property type="term" value="C:cytoplasm"/>
    <property type="evidence" value="ECO:0007669"/>
    <property type="project" value="UniProtKB-SubCell"/>
</dbReference>
<keyword evidence="1" id="KW-0831">Ubiquinone biosynthesis</keyword>
<reference evidence="4 5" key="1">
    <citation type="submission" date="2017-01" db="EMBL/GenBank/DDBJ databases">
        <title>Genome Sequencing of a Marine Spirillum, Oceanospirillum multiglobuliferum ATCC 33336, from Japan.</title>
        <authorList>
            <person name="Carney J.G."/>
            <person name="Trachtenberg A.M."/>
            <person name="Rheaume B.A."/>
            <person name="Linnane J.D."/>
            <person name="Pitts N.L."/>
            <person name="Mykles D.L."/>
            <person name="Maclea K.S."/>
        </authorList>
    </citation>
    <scope>NUCLEOTIDE SEQUENCE [LARGE SCALE GENOMIC DNA]</scope>
    <source>
        <strain evidence="4 5">ATCC 33336</strain>
    </source>
</reference>
<dbReference type="AlphaFoldDB" id="A0A1T4S2C2"/>
<dbReference type="InterPro" id="IPR003033">
    <property type="entry name" value="SCP2_sterol-bd_dom"/>
</dbReference>
<evidence type="ECO:0000256" key="2">
    <source>
        <dbReference type="SAM" id="Coils"/>
    </source>
</evidence>
<proteinExistence type="inferred from homology"/>
<evidence type="ECO:0000313" key="4">
    <source>
        <dbReference type="EMBL" id="OPX54485.1"/>
    </source>
</evidence>
<organism evidence="4 5">
    <name type="scientific">Oceanospirillum multiglobuliferum</name>
    <dbReference type="NCBI Taxonomy" id="64969"/>
    <lineage>
        <taxon>Bacteria</taxon>
        <taxon>Pseudomonadati</taxon>
        <taxon>Pseudomonadota</taxon>
        <taxon>Gammaproteobacteria</taxon>
        <taxon>Oceanospirillales</taxon>
        <taxon>Oceanospirillaceae</taxon>
        <taxon>Oceanospirillum</taxon>
    </lineage>
</organism>
<gene>
    <name evidence="1" type="primary">ubiJ</name>
    <name evidence="4" type="ORF">BTE48_13870</name>
</gene>
<comment type="function">
    <text evidence="1">Required for ubiquinone (coenzyme Q) biosynthesis. Binds hydrophobic ubiquinone biosynthetic intermediates via its SCP2 domain and is essential for the stability of the Ubi complex. May constitute a docking platform where Ubi enzymes assemble and access their SCP2-bound polyprenyl substrates.</text>
</comment>
<keyword evidence="5" id="KW-1185">Reference proteome</keyword>
<comment type="pathway">
    <text evidence="1">Cofactor biosynthesis; ubiquinone biosynthesis.</text>
</comment>
<name>A0A1T4S2C2_9GAMM</name>
<evidence type="ECO:0000259" key="3">
    <source>
        <dbReference type="Pfam" id="PF02036"/>
    </source>
</evidence>
<protein>
    <recommendedName>
        <fullName evidence="1">Ubiquinone biosynthesis accessory factor UbiJ</fullName>
    </recommendedName>
</protein>
<comment type="subcellular location">
    <subcellularLocation>
        <location evidence="1">Cytoplasm</location>
    </subcellularLocation>
</comment>
<evidence type="ECO:0000313" key="5">
    <source>
        <dbReference type="Proteomes" id="UP000191418"/>
    </source>
</evidence>
<feature type="coiled-coil region" evidence="2">
    <location>
        <begin position="187"/>
        <end position="214"/>
    </location>
</feature>
<dbReference type="InterPro" id="IPR038989">
    <property type="entry name" value="UbiJ"/>
</dbReference>
<dbReference type="Proteomes" id="UP000191418">
    <property type="component" value="Unassembled WGS sequence"/>
</dbReference>
<feature type="domain" description="SCP2" evidence="3">
    <location>
        <begin position="15"/>
        <end position="119"/>
    </location>
</feature>
<comment type="similarity">
    <text evidence="1">Belongs to the UbiJ family.</text>
</comment>
<dbReference type="RefSeq" id="WP_078746241.1">
    <property type="nucleotide sequence ID" value="NZ_FUXG01000023.1"/>
</dbReference>
<dbReference type="Pfam" id="PF02036">
    <property type="entry name" value="SCP2"/>
    <property type="match status" value="1"/>
</dbReference>